<evidence type="ECO:0000256" key="5">
    <source>
        <dbReference type="ARBA" id="ARBA00023136"/>
    </source>
</evidence>
<evidence type="ECO:0000259" key="7">
    <source>
        <dbReference type="Pfam" id="PF02687"/>
    </source>
</evidence>
<comment type="subcellular location">
    <subcellularLocation>
        <location evidence="1">Cell membrane</location>
        <topology evidence="1">Multi-pass membrane protein</topology>
    </subcellularLocation>
</comment>
<evidence type="ECO:0000256" key="3">
    <source>
        <dbReference type="ARBA" id="ARBA00022692"/>
    </source>
</evidence>
<evidence type="ECO:0000256" key="6">
    <source>
        <dbReference type="SAM" id="Phobius"/>
    </source>
</evidence>
<feature type="transmembrane region" description="Helical" evidence="6">
    <location>
        <begin position="377"/>
        <end position="397"/>
    </location>
</feature>
<keyword evidence="2" id="KW-1003">Cell membrane</keyword>
<dbReference type="InterPro" id="IPR003838">
    <property type="entry name" value="ABC3_permease_C"/>
</dbReference>
<evidence type="ECO:0000313" key="8">
    <source>
        <dbReference type="EMBL" id="VAX19041.1"/>
    </source>
</evidence>
<accession>A0A3B1BX09</accession>
<dbReference type="PANTHER" id="PTHR30489:SF0">
    <property type="entry name" value="LIPOPROTEIN-RELEASING SYSTEM TRANSMEMBRANE PROTEIN LOLE"/>
    <property type="match status" value="1"/>
</dbReference>
<feature type="transmembrane region" description="Helical" evidence="6">
    <location>
        <begin position="315"/>
        <end position="342"/>
    </location>
</feature>
<feature type="domain" description="ABC3 transporter permease C-terminal" evidence="7">
    <location>
        <begin position="274"/>
        <end position="401"/>
    </location>
</feature>
<name>A0A3B1BX09_9ZZZZ</name>
<keyword evidence="5 6" id="KW-0472">Membrane</keyword>
<feature type="transmembrane region" description="Helical" evidence="6">
    <location>
        <begin position="274"/>
        <end position="294"/>
    </location>
</feature>
<keyword evidence="4 6" id="KW-1133">Transmembrane helix</keyword>
<dbReference type="GO" id="GO:0044874">
    <property type="term" value="P:lipoprotein localization to outer membrane"/>
    <property type="evidence" value="ECO:0007669"/>
    <property type="project" value="TreeGrafter"/>
</dbReference>
<dbReference type="PANTHER" id="PTHR30489">
    <property type="entry name" value="LIPOPROTEIN-RELEASING SYSTEM TRANSMEMBRANE PROTEIN LOLE"/>
    <property type="match status" value="1"/>
</dbReference>
<reference evidence="8" key="1">
    <citation type="submission" date="2018-06" db="EMBL/GenBank/DDBJ databases">
        <authorList>
            <person name="Zhirakovskaya E."/>
        </authorList>
    </citation>
    <scope>NUCLEOTIDE SEQUENCE</scope>
</reference>
<evidence type="ECO:0000256" key="1">
    <source>
        <dbReference type="ARBA" id="ARBA00004651"/>
    </source>
</evidence>
<dbReference type="Pfam" id="PF02687">
    <property type="entry name" value="FtsX"/>
    <property type="match status" value="1"/>
</dbReference>
<keyword evidence="3 6" id="KW-0812">Transmembrane</keyword>
<dbReference type="EMBL" id="UOGB01000131">
    <property type="protein sequence ID" value="VAX19041.1"/>
    <property type="molecule type" value="Genomic_DNA"/>
</dbReference>
<proteinExistence type="predicted"/>
<sequence>MLFTMTWRNLSRRKRRTLISAFTVAGGVFFSVAFTATGDYAYTNMINTSATMGFGHVTVEPEGYNLRPTLQKRIGGAGDIRKRALKIEGVTDAVVRITGQAMFASAAKSVGGVFIAVNPSQESPENNIYLRSMIEGSIFDKTDGRQVVVGWKMAKKMNLRIGKKLVYTTTDVNGEIVSEVGRVSGIFETGVDAVDSSIALIPIDKMRSILHYGQDEATLVSVFIDDQRFAGQMRDVIVSSLAMKGVDILTWSQTQADMAGIIAIDRRMNYLSQFLVGLVIAAGILNTMFMSVLERKREFGIMMAIGMTPGRLFRLVLLESLWLGLIGVAMGAVITIPAYIYMSNIGIDLSSLIEDGADVGGVLIDPIMKYRLYKESVIAILSGVFTLTILAGLYPAFKAGRVAPVENLKIV</sequence>
<dbReference type="InterPro" id="IPR051447">
    <property type="entry name" value="Lipoprotein-release_system"/>
</dbReference>
<evidence type="ECO:0000256" key="4">
    <source>
        <dbReference type="ARBA" id="ARBA00022989"/>
    </source>
</evidence>
<dbReference type="AlphaFoldDB" id="A0A3B1BX09"/>
<protein>
    <recommendedName>
        <fullName evidence="7">ABC3 transporter permease C-terminal domain-containing protein</fullName>
    </recommendedName>
</protein>
<gene>
    <name evidence="8" type="ORF">MNBD_NITROSPINAE03-923</name>
</gene>
<organism evidence="8">
    <name type="scientific">hydrothermal vent metagenome</name>
    <dbReference type="NCBI Taxonomy" id="652676"/>
    <lineage>
        <taxon>unclassified sequences</taxon>
        <taxon>metagenomes</taxon>
        <taxon>ecological metagenomes</taxon>
    </lineage>
</organism>
<evidence type="ECO:0000256" key="2">
    <source>
        <dbReference type="ARBA" id="ARBA00022475"/>
    </source>
</evidence>
<dbReference type="GO" id="GO:0098797">
    <property type="term" value="C:plasma membrane protein complex"/>
    <property type="evidence" value="ECO:0007669"/>
    <property type="project" value="TreeGrafter"/>
</dbReference>